<dbReference type="Gene3D" id="3.30.300.30">
    <property type="match status" value="1"/>
</dbReference>
<evidence type="ECO:0000313" key="3">
    <source>
        <dbReference type="EMBL" id="KCZ89509.1"/>
    </source>
</evidence>
<dbReference type="InterPro" id="IPR000873">
    <property type="entry name" value="AMP-dep_synth/lig_dom"/>
</dbReference>
<evidence type="ECO:0000259" key="2">
    <source>
        <dbReference type="Pfam" id="PF13193"/>
    </source>
</evidence>
<dbReference type="PROSITE" id="PS00455">
    <property type="entry name" value="AMP_BINDING"/>
    <property type="match status" value="1"/>
</dbReference>
<sequence>MPADSAAPNWPVISIADANAALAGPGSPLELADAEINGVQMKIYANAPPTIRSILELANETWPQRDYLVYENERVTFRALMLAVQHLAAAMRDTYGIGKGDRVAVIMRNYPQWPVAFLAASSLGAIATPMNSWWTGEELEYGLSFAGVKLAVVDGQIYERVRDQMKNLPDLKHVIIARDKGEEHADPRVSSLESVIGDAHAWAGLDDIGLPDVELLPEDEATIMYTSGTTGKPKGALATHRAVISNMFNSFTCQSRMLLRRGEAIPEPDPNVQRATLLAIPFFHATGAFAILIPSLLRGDKIVSMYKWDAGEALPIIQNERITAVGGVPAIAWQLLEHPERDLYDLSSIEAISYGGAPSAPELVSTIKKRFPDAAPGNGWGMTETCATATLNIGEDYVNRPSSAGAPPGAVELKICDPDGNPMPEGEVGELWCKGPMNCKRYWNRPEATAETFRNGWVVTGDLARLDDEGFLYLVDRAKDMLIRGGENIYCIEVESALYDHPAIMDAAVVGIPHKVLGEEVGAVVQLKPGKTATQDELRAHLSGLLASFKVPVEIQFQDEPLPRNANGKILKPDLRARFTPRA</sequence>
<keyword evidence="4" id="KW-1185">Reference proteome</keyword>
<gene>
    <name evidence="3" type="ORF">HJO_14862</name>
</gene>
<dbReference type="STRING" id="1280950.HJO_14862"/>
<proteinExistence type="predicted"/>
<dbReference type="Proteomes" id="UP000025171">
    <property type="component" value="Unassembled WGS sequence"/>
</dbReference>
<dbReference type="EMBL" id="ARYK01000008">
    <property type="protein sequence ID" value="KCZ89509.1"/>
    <property type="molecule type" value="Genomic_DNA"/>
</dbReference>
<evidence type="ECO:0000259" key="1">
    <source>
        <dbReference type="Pfam" id="PF00501"/>
    </source>
</evidence>
<organism evidence="3 4">
    <name type="scientific">Hyphomonas johnsonii MHS-2</name>
    <dbReference type="NCBI Taxonomy" id="1280950"/>
    <lineage>
        <taxon>Bacteria</taxon>
        <taxon>Pseudomonadati</taxon>
        <taxon>Pseudomonadota</taxon>
        <taxon>Alphaproteobacteria</taxon>
        <taxon>Hyphomonadales</taxon>
        <taxon>Hyphomonadaceae</taxon>
        <taxon>Hyphomonas</taxon>
    </lineage>
</organism>
<dbReference type="PATRIC" id="fig|1280950.3.peg.2985"/>
<dbReference type="PANTHER" id="PTHR24096:SF393">
    <property type="entry name" value="LIGASE, PUTATIVE-RELATED"/>
    <property type="match status" value="1"/>
</dbReference>
<dbReference type="eggNOG" id="COG0318">
    <property type="taxonomic scope" value="Bacteria"/>
</dbReference>
<dbReference type="InterPro" id="IPR020845">
    <property type="entry name" value="AMP-binding_CS"/>
</dbReference>
<reference evidence="3 4" key="1">
    <citation type="journal article" date="2014" name="Antonie Van Leeuwenhoek">
        <title>Hyphomonas beringensis sp. nov. and Hyphomonas chukchiensis sp. nov., isolated from surface seawater of the Bering Sea and Chukchi Sea.</title>
        <authorList>
            <person name="Li C."/>
            <person name="Lai Q."/>
            <person name="Li G."/>
            <person name="Dong C."/>
            <person name="Wang J."/>
            <person name="Liao Y."/>
            <person name="Shao Z."/>
        </authorList>
    </citation>
    <scope>NUCLEOTIDE SEQUENCE [LARGE SCALE GENOMIC DNA]</scope>
    <source>
        <strain evidence="3 4">MHS-2</strain>
    </source>
</reference>
<dbReference type="GO" id="GO:0016405">
    <property type="term" value="F:CoA-ligase activity"/>
    <property type="evidence" value="ECO:0007669"/>
    <property type="project" value="TreeGrafter"/>
</dbReference>
<dbReference type="SUPFAM" id="SSF56801">
    <property type="entry name" value="Acetyl-CoA synthetase-like"/>
    <property type="match status" value="1"/>
</dbReference>
<dbReference type="GO" id="GO:0019748">
    <property type="term" value="P:secondary metabolic process"/>
    <property type="evidence" value="ECO:0007669"/>
    <property type="project" value="TreeGrafter"/>
</dbReference>
<dbReference type="InterPro" id="IPR025110">
    <property type="entry name" value="AMP-bd_C"/>
</dbReference>
<accession>A0A059FFW3</accession>
<dbReference type="OrthoDB" id="6187882at2"/>
<protein>
    <submittedName>
        <fullName evidence="3">Feruloyl-CoA synthetase</fullName>
    </submittedName>
</protein>
<evidence type="ECO:0000313" key="4">
    <source>
        <dbReference type="Proteomes" id="UP000025171"/>
    </source>
</evidence>
<dbReference type="AlphaFoldDB" id="A0A059FFW3"/>
<dbReference type="Pfam" id="PF13193">
    <property type="entry name" value="AMP-binding_C"/>
    <property type="match status" value="1"/>
</dbReference>
<dbReference type="Gene3D" id="2.30.38.10">
    <property type="entry name" value="Luciferase, Domain 3"/>
    <property type="match status" value="1"/>
</dbReference>
<feature type="domain" description="AMP-dependent synthetase/ligase" evidence="1">
    <location>
        <begin position="58"/>
        <end position="443"/>
    </location>
</feature>
<dbReference type="Pfam" id="PF00501">
    <property type="entry name" value="AMP-binding"/>
    <property type="match status" value="1"/>
</dbReference>
<dbReference type="InterPro" id="IPR045851">
    <property type="entry name" value="AMP-bd_C_sf"/>
</dbReference>
<dbReference type="RefSeq" id="WP_035618381.1">
    <property type="nucleotide sequence ID" value="NZ_ARYK01000008.1"/>
</dbReference>
<dbReference type="Gene3D" id="3.40.50.980">
    <property type="match status" value="2"/>
</dbReference>
<dbReference type="PANTHER" id="PTHR24096">
    <property type="entry name" value="LONG-CHAIN-FATTY-ACID--COA LIGASE"/>
    <property type="match status" value="1"/>
</dbReference>
<name>A0A059FFW3_9PROT</name>
<comment type="caution">
    <text evidence="3">The sequence shown here is derived from an EMBL/GenBank/DDBJ whole genome shotgun (WGS) entry which is preliminary data.</text>
</comment>
<feature type="domain" description="AMP-binding enzyme C-terminal" evidence="2">
    <location>
        <begin position="493"/>
        <end position="569"/>
    </location>
</feature>